<dbReference type="Pfam" id="PF01978">
    <property type="entry name" value="TrmB"/>
    <property type="match status" value="1"/>
</dbReference>
<protein>
    <submittedName>
        <fullName evidence="2">Winged helix-turn-helix transcriptional regulator</fullName>
    </submittedName>
</protein>
<evidence type="ECO:0000313" key="3">
    <source>
        <dbReference type="Proteomes" id="UP000554766"/>
    </source>
</evidence>
<dbReference type="CDD" id="cd00090">
    <property type="entry name" value="HTH_ARSR"/>
    <property type="match status" value="1"/>
</dbReference>
<dbReference type="InterPro" id="IPR036390">
    <property type="entry name" value="WH_DNA-bd_sf"/>
</dbReference>
<evidence type="ECO:0000259" key="1">
    <source>
        <dbReference type="Pfam" id="PF01978"/>
    </source>
</evidence>
<reference evidence="2 3" key="1">
    <citation type="journal article" date="2020" name="Nat. Commun.">
        <title>The structures of two archaeal type IV pili illuminate evolutionary relationships.</title>
        <authorList>
            <person name="Wang F."/>
            <person name="Baquero D.P."/>
            <person name="Su Z."/>
            <person name="Beltran L.C."/>
            <person name="Prangishvili D."/>
            <person name="Krupovic M."/>
            <person name="Egelman E.H."/>
        </authorList>
    </citation>
    <scope>NUCLEOTIDE SEQUENCE [LARGE SCALE GENOMIC DNA]</scope>
    <source>
        <strain evidence="2 3">2GA</strain>
    </source>
</reference>
<proteinExistence type="predicted"/>
<dbReference type="OMA" id="KNRKYYW"/>
<keyword evidence="3" id="KW-1185">Reference proteome</keyword>
<feature type="domain" description="Transcription regulator TrmB N-terminal" evidence="1">
    <location>
        <begin position="9"/>
        <end position="56"/>
    </location>
</feature>
<dbReference type="Proteomes" id="UP000554766">
    <property type="component" value="Unassembled WGS sequence"/>
</dbReference>
<dbReference type="SUPFAM" id="SSF46785">
    <property type="entry name" value="Winged helix' DNA-binding domain"/>
    <property type="match status" value="1"/>
</dbReference>
<accession>A0A7L4PDG3</accession>
<dbReference type="GeneID" id="5054345"/>
<dbReference type="RefSeq" id="WP_011901604.1">
    <property type="nucleotide sequence ID" value="NZ_JAAVJF010000004.1"/>
</dbReference>
<name>A0A7L4PDG3_9CREN</name>
<gene>
    <name evidence="2" type="ORF">HC235_08780</name>
</gene>
<dbReference type="InterPro" id="IPR002831">
    <property type="entry name" value="Tscrpt_reg_TrmB_N"/>
</dbReference>
<dbReference type="InterPro" id="IPR036388">
    <property type="entry name" value="WH-like_DNA-bd_sf"/>
</dbReference>
<comment type="caution">
    <text evidence="2">The sequence shown here is derived from an EMBL/GenBank/DDBJ whole genome shotgun (WGS) entry which is preliminary data.</text>
</comment>
<dbReference type="Gene3D" id="1.10.10.10">
    <property type="entry name" value="Winged helix-like DNA-binding domain superfamily/Winged helix DNA-binding domain"/>
    <property type="match status" value="1"/>
</dbReference>
<evidence type="ECO:0000313" key="2">
    <source>
        <dbReference type="EMBL" id="NYR16020.1"/>
    </source>
</evidence>
<dbReference type="InterPro" id="IPR011991">
    <property type="entry name" value="ArsR-like_HTH"/>
</dbReference>
<organism evidence="2 3">
    <name type="scientific">Pyrobaculum arsenaticum</name>
    <dbReference type="NCBI Taxonomy" id="121277"/>
    <lineage>
        <taxon>Archaea</taxon>
        <taxon>Thermoproteota</taxon>
        <taxon>Thermoprotei</taxon>
        <taxon>Thermoproteales</taxon>
        <taxon>Thermoproteaceae</taxon>
        <taxon>Pyrobaculum</taxon>
    </lineage>
</organism>
<dbReference type="EMBL" id="JAAVJF010000004">
    <property type="protein sequence ID" value="NYR16020.1"/>
    <property type="molecule type" value="Genomic_DNA"/>
</dbReference>
<sequence>MDVREEILKLLKQRGDLTTTEIAELLRLPRHKVLKTLNRLYFEGVVEPYKKNRKYYWRLSSGYVAVAPLHFSIDPVLYIEGVIEPIYRKVQDRVDTFIFTHVKNKEYWLCECDTGFLILTDQPIEGCSCKLRHAFGERKLAMIYLPKELRFRFWKSYRYSEGDVEFVILMPDERDSPELQQKYLQYAGEATSSI</sequence>
<dbReference type="AlphaFoldDB" id="A0A7L4PDG3"/>